<gene>
    <name evidence="3" type="ORF">IWX90DRAFT_380523</name>
</gene>
<evidence type="ECO:0000256" key="1">
    <source>
        <dbReference type="SAM" id="MobiDB-lite"/>
    </source>
</evidence>
<dbReference type="PANTHER" id="PTHR18640:SF5">
    <property type="entry name" value="SODIUM_BILE ACID COTRANSPORTER 7"/>
    <property type="match status" value="1"/>
</dbReference>
<feature type="compositionally biased region" description="Polar residues" evidence="1">
    <location>
        <begin position="36"/>
        <end position="51"/>
    </location>
</feature>
<feature type="transmembrane region" description="Helical" evidence="2">
    <location>
        <begin position="224"/>
        <end position="249"/>
    </location>
</feature>
<feature type="transmembrane region" description="Helical" evidence="2">
    <location>
        <begin position="156"/>
        <end position="179"/>
    </location>
</feature>
<name>A0ABR1Y1H7_9PEZI</name>
<evidence type="ECO:0000256" key="2">
    <source>
        <dbReference type="SAM" id="Phobius"/>
    </source>
</evidence>
<feature type="compositionally biased region" description="Polar residues" evidence="1">
    <location>
        <begin position="64"/>
        <end position="74"/>
    </location>
</feature>
<feature type="transmembrane region" description="Helical" evidence="2">
    <location>
        <begin position="417"/>
        <end position="438"/>
    </location>
</feature>
<accession>A0ABR1Y1H7</accession>
<feature type="transmembrane region" description="Helical" evidence="2">
    <location>
        <begin position="304"/>
        <end position="331"/>
    </location>
</feature>
<proteinExistence type="predicted"/>
<protein>
    <submittedName>
        <fullName evidence="3">SBF-like CPA transporter family-domain-containing protein</fullName>
    </submittedName>
</protein>
<dbReference type="InterPro" id="IPR016833">
    <property type="entry name" value="Put_Na-Bile_cotransptr"/>
</dbReference>
<sequence>MEPTAGIRVPNSVEVDDVRRQESPKPDEKEEEEIYHQSSNKHAAQPTTTILPTTNSPPQTTSPDASSSARVPSQHQNHLLPEPLHKLFKLLLSQWLMFGLGLVCLLAYLFPHVAAHGGIIRSEYSILYGAVAIIFVISGLSLSPRALLVHALNWRLHLLVQGFCFVLCPVSVYVLVRIIDAGDGAAGNIDRAVLVGWLLTACIPTTIASNVVMTRAAGGDEAAALVEVLLGNVFGPVISPAWTVALIPHNNRFAAWGGDAGDLTGMYRSVFRLLGLSVYLPLAIGQCVRWAWPERTAWCMSRLYLGKIGTVCLLLLIWSSFSSCFATSALQSLSTPTIILIVFLNIALYLTWTLLCLLFARLPPSIPHLTHNIIRGFSKRETVAICFCGPAKTAALGIPLLYAMWDGLDAQTKAKMSIPVILYTTEQVFCAHFLVAAFRRWIRRDGVKRSVGEEEEGEEEEEEGDGAGPPQSHASEMMQARRSLAEC</sequence>
<feature type="transmembrane region" description="Helical" evidence="2">
    <location>
        <begin position="337"/>
        <end position="362"/>
    </location>
</feature>
<keyword evidence="2" id="KW-0472">Membrane</keyword>
<feature type="transmembrane region" description="Helical" evidence="2">
    <location>
        <begin position="95"/>
        <end position="114"/>
    </location>
</feature>
<dbReference type="EMBL" id="JBBWUH010000003">
    <property type="protein sequence ID" value="KAK8174206.1"/>
    <property type="molecule type" value="Genomic_DNA"/>
</dbReference>
<evidence type="ECO:0000313" key="3">
    <source>
        <dbReference type="EMBL" id="KAK8174206.1"/>
    </source>
</evidence>
<keyword evidence="2" id="KW-1133">Transmembrane helix</keyword>
<reference evidence="3 4" key="1">
    <citation type="journal article" date="2022" name="G3 (Bethesda)">
        <title>Enemy or ally: a genomic approach to elucidate the lifestyle of Phyllosticta citrichinaensis.</title>
        <authorList>
            <person name="Buijs V.A."/>
            <person name="Groenewald J.Z."/>
            <person name="Haridas S."/>
            <person name="LaButti K.M."/>
            <person name="Lipzen A."/>
            <person name="Martin F.M."/>
            <person name="Barry K."/>
            <person name="Grigoriev I.V."/>
            <person name="Crous P.W."/>
            <person name="Seidl M.F."/>
        </authorList>
    </citation>
    <scope>NUCLEOTIDE SEQUENCE [LARGE SCALE GENOMIC DNA]</scope>
    <source>
        <strain evidence="3 4">CBS 129764</strain>
    </source>
</reference>
<feature type="transmembrane region" description="Helical" evidence="2">
    <location>
        <begin position="191"/>
        <end position="212"/>
    </location>
</feature>
<keyword evidence="2" id="KW-0812">Transmembrane</keyword>
<feature type="region of interest" description="Disordered" evidence="1">
    <location>
        <begin position="1"/>
        <end position="74"/>
    </location>
</feature>
<dbReference type="InterPro" id="IPR038770">
    <property type="entry name" value="Na+/solute_symporter_sf"/>
</dbReference>
<dbReference type="PANTHER" id="PTHR18640">
    <property type="entry name" value="SOLUTE CARRIER FAMILY 10 MEMBER 7"/>
    <property type="match status" value="1"/>
</dbReference>
<feature type="compositionally biased region" description="Basic and acidic residues" evidence="1">
    <location>
        <begin position="16"/>
        <end position="28"/>
    </location>
</feature>
<feature type="compositionally biased region" description="Acidic residues" evidence="1">
    <location>
        <begin position="453"/>
        <end position="465"/>
    </location>
</feature>
<keyword evidence="4" id="KW-1185">Reference proteome</keyword>
<dbReference type="Gene3D" id="1.20.1530.20">
    <property type="match status" value="1"/>
</dbReference>
<feature type="compositionally biased region" description="Low complexity" evidence="1">
    <location>
        <begin position="52"/>
        <end position="63"/>
    </location>
</feature>
<feature type="transmembrane region" description="Helical" evidence="2">
    <location>
        <begin position="269"/>
        <end position="292"/>
    </location>
</feature>
<comment type="caution">
    <text evidence="3">The sequence shown here is derived from an EMBL/GenBank/DDBJ whole genome shotgun (WGS) entry which is preliminary data.</text>
</comment>
<dbReference type="Proteomes" id="UP001456524">
    <property type="component" value="Unassembled WGS sequence"/>
</dbReference>
<feature type="region of interest" description="Disordered" evidence="1">
    <location>
        <begin position="449"/>
        <end position="487"/>
    </location>
</feature>
<dbReference type="Pfam" id="PF13593">
    <property type="entry name" value="SBF_like"/>
    <property type="match status" value="1"/>
</dbReference>
<evidence type="ECO:0000313" key="4">
    <source>
        <dbReference type="Proteomes" id="UP001456524"/>
    </source>
</evidence>
<feature type="transmembrane region" description="Helical" evidence="2">
    <location>
        <begin position="383"/>
        <end position="405"/>
    </location>
</feature>
<feature type="transmembrane region" description="Helical" evidence="2">
    <location>
        <begin position="126"/>
        <end position="144"/>
    </location>
</feature>
<organism evidence="3 4">
    <name type="scientific">Phyllosticta citrichinensis</name>
    <dbReference type="NCBI Taxonomy" id="1130410"/>
    <lineage>
        <taxon>Eukaryota</taxon>
        <taxon>Fungi</taxon>
        <taxon>Dikarya</taxon>
        <taxon>Ascomycota</taxon>
        <taxon>Pezizomycotina</taxon>
        <taxon>Dothideomycetes</taxon>
        <taxon>Dothideomycetes incertae sedis</taxon>
        <taxon>Botryosphaeriales</taxon>
        <taxon>Phyllostictaceae</taxon>
        <taxon>Phyllosticta</taxon>
    </lineage>
</organism>